<keyword evidence="4 6" id="KW-0963">Cytoplasm</keyword>
<dbReference type="GO" id="GO:0003723">
    <property type="term" value="F:RNA binding"/>
    <property type="evidence" value="ECO:0007669"/>
    <property type="project" value="TreeGrafter"/>
</dbReference>
<evidence type="ECO:0000256" key="6">
    <source>
        <dbReference type="RuleBase" id="RU364039"/>
    </source>
</evidence>
<dbReference type="GO" id="GO:0005737">
    <property type="term" value="C:cytoplasm"/>
    <property type="evidence" value="ECO:0007669"/>
    <property type="project" value="UniProtKB-SubCell"/>
</dbReference>
<dbReference type="PANTHER" id="PTHR45841:SF1">
    <property type="entry name" value="MRNA TURNOVER PROTEIN 4 HOMOLOG"/>
    <property type="match status" value="1"/>
</dbReference>
<dbReference type="GO" id="GO:0030687">
    <property type="term" value="C:preribosome, large subunit precursor"/>
    <property type="evidence" value="ECO:0007669"/>
    <property type="project" value="TreeGrafter"/>
</dbReference>
<dbReference type="Proteomes" id="UP000308549">
    <property type="component" value="Unassembled WGS sequence"/>
</dbReference>
<dbReference type="Gene3D" id="3.90.105.20">
    <property type="match status" value="1"/>
</dbReference>
<dbReference type="CDD" id="cd05796">
    <property type="entry name" value="Ribosomal_P0_like"/>
    <property type="match status" value="1"/>
</dbReference>
<comment type="similarity">
    <text evidence="2 6">Belongs to the universal ribosomal protein uL10 family.</text>
</comment>
<sequence>MPKSKRARIVHTSTVQKKPSKERSATLYAAIQTALDTYPHTFVFSVENMRNTYLKDVRQQFGEDGRLFYGKTKVMAKALGAGSVEEEHAPGLAGLAGYLKGCVGLLCTRREPEEVLEFFREYVEVDFARAGAAATRGFTVPAGVVYSRGGEVAMEDDVPLPHSLEVTVRKWGMPTKLEKGRVMLEGDYTVAEEGQEMNSNQTALLKLFGVAMAEFKVQILAYWSASSQEVTAVEPQVDGMEQG</sequence>
<comment type="subunit">
    <text evidence="3 6">Associates with the pre-60S ribosomal particle.</text>
</comment>
<gene>
    <name evidence="8" type="ORF">B0A50_08599</name>
</gene>
<dbReference type="SUPFAM" id="SSF160369">
    <property type="entry name" value="Ribosomal protein L10-like"/>
    <property type="match status" value="1"/>
</dbReference>
<dbReference type="FunFam" id="3.30.70.1730:FF:000005">
    <property type="entry name" value="Ribosome assembly factor mrt4"/>
    <property type="match status" value="1"/>
</dbReference>
<dbReference type="FunFam" id="3.90.105.20:FF:000003">
    <property type="entry name" value="Ribosome assembly factor mrt4"/>
    <property type="match status" value="1"/>
</dbReference>
<dbReference type="InterPro" id="IPR033867">
    <property type="entry name" value="Mrt4"/>
</dbReference>
<feature type="domain" description="Large ribosomal subunit protein uL10-like insertion" evidence="7">
    <location>
        <begin position="128"/>
        <end position="210"/>
    </location>
</feature>
<evidence type="ECO:0000256" key="2">
    <source>
        <dbReference type="ARBA" id="ARBA00008889"/>
    </source>
</evidence>
<dbReference type="GO" id="GO:0006364">
    <property type="term" value="P:rRNA processing"/>
    <property type="evidence" value="ECO:0007669"/>
    <property type="project" value="TreeGrafter"/>
</dbReference>
<comment type="subcellular location">
    <subcellularLocation>
        <location evidence="6">Cytoplasm</location>
    </subcellularLocation>
    <subcellularLocation>
        <location evidence="6">Nucleus</location>
        <location evidence="6">Nucleolus</location>
    </subcellularLocation>
</comment>
<dbReference type="Pfam" id="PF00466">
    <property type="entry name" value="Ribosomal_L10"/>
    <property type="match status" value="1"/>
</dbReference>
<evidence type="ECO:0000256" key="1">
    <source>
        <dbReference type="ARBA" id="ARBA00004046"/>
    </source>
</evidence>
<dbReference type="AlphaFoldDB" id="A0A4U0TJP6"/>
<protein>
    <recommendedName>
        <fullName evidence="6">Ribosome assembly factor mrt4</fullName>
    </recommendedName>
</protein>
<dbReference type="InterPro" id="IPR043141">
    <property type="entry name" value="Ribosomal_uL10-like_sf"/>
</dbReference>
<dbReference type="PANTHER" id="PTHR45841">
    <property type="entry name" value="MRNA TURNOVER PROTEIN 4 MRTO4"/>
    <property type="match status" value="1"/>
</dbReference>
<dbReference type="Pfam" id="PF17777">
    <property type="entry name" value="RL10P_insert"/>
    <property type="match status" value="1"/>
</dbReference>
<dbReference type="OrthoDB" id="10262308at2759"/>
<evidence type="ECO:0000259" key="7">
    <source>
        <dbReference type="Pfam" id="PF17777"/>
    </source>
</evidence>
<keyword evidence="9" id="KW-1185">Reference proteome</keyword>
<dbReference type="GO" id="GO:0000027">
    <property type="term" value="P:ribosomal large subunit assembly"/>
    <property type="evidence" value="ECO:0007669"/>
    <property type="project" value="InterPro"/>
</dbReference>
<dbReference type="InterPro" id="IPR043164">
    <property type="entry name" value="Ribosomal_uL10-like_insert_sf"/>
</dbReference>
<reference evidence="8 9" key="1">
    <citation type="submission" date="2017-03" db="EMBL/GenBank/DDBJ databases">
        <title>Genomes of endolithic fungi from Antarctica.</title>
        <authorList>
            <person name="Coleine C."/>
            <person name="Masonjones S."/>
            <person name="Stajich J.E."/>
        </authorList>
    </citation>
    <scope>NUCLEOTIDE SEQUENCE [LARGE SCALE GENOMIC DNA]</scope>
    <source>
        <strain evidence="8 9">CCFEE 6315</strain>
    </source>
</reference>
<dbReference type="InterPro" id="IPR051742">
    <property type="entry name" value="Ribosome_Assembly_uL10"/>
</dbReference>
<dbReference type="Gene3D" id="3.30.70.1730">
    <property type="match status" value="1"/>
</dbReference>
<comment type="caution">
    <text evidence="8">The sequence shown here is derived from an EMBL/GenBank/DDBJ whole genome shotgun (WGS) entry which is preliminary data.</text>
</comment>
<organism evidence="8 9">
    <name type="scientific">Salinomyces thailandicus</name>
    <dbReference type="NCBI Taxonomy" id="706561"/>
    <lineage>
        <taxon>Eukaryota</taxon>
        <taxon>Fungi</taxon>
        <taxon>Dikarya</taxon>
        <taxon>Ascomycota</taxon>
        <taxon>Pezizomycotina</taxon>
        <taxon>Dothideomycetes</taxon>
        <taxon>Dothideomycetidae</taxon>
        <taxon>Mycosphaerellales</taxon>
        <taxon>Teratosphaeriaceae</taxon>
        <taxon>Salinomyces</taxon>
    </lineage>
</organism>
<keyword evidence="5 6" id="KW-0539">Nucleus</keyword>
<evidence type="ECO:0000256" key="3">
    <source>
        <dbReference type="ARBA" id="ARBA00011117"/>
    </source>
</evidence>
<evidence type="ECO:0000313" key="8">
    <source>
        <dbReference type="EMBL" id="TKA21902.1"/>
    </source>
</evidence>
<accession>A0A4U0TJP6</accession>
<dbReference type="GO" id="GO:0005730">
    <property type="term" value="C:nucleolus"/>
    <property type="evidence" value="ECO:0007669"/>
    <property type="project" value="UniProtKB-SubCell"/>
</dbReference>
<dbReference type="EMBL" id="NAJL01000094">
    <property type="protein sequence ID" value="TKA21902.1"/>
    <property type="molecule type" value="Genomic_DNA"/>
</dbReference>
<dbReference type="InterPro" id="IPR001790">
    <property type="entry name" value="Ribosomal_uL10"/>
</dbReference>
<evidence type="ECO:0000256" key="4">
    <source>
        <dbReference type="ARBA" id="ARBA00022490"/>
    </source>
</evidence>
<evidence type="ECO:0000256" key="5">
    <source>
        <dbReference type="ARBA" id="ARBA00023242"/>
    </source>
</evidence>
<dbReference type="GO" id="GO:0000956">
    <property type="term" value="P:nuclear-transcribed mRNA catabolic process"/>
    <property type="evidence" value="ECO:0007669"/>
    <property type="project" value="TreeGrafter"/>
</dbReference>
<evidence type="ECO:0000313" key="9">
    <source>
        <dbReference type="Proteomes" id="UP000308549"/>
    </source>
</evidence>
<dbReference type="InterPro" id="IPR040637">
    <property type="entry name" value="Ribosomal_uL10-like_insert"/>
</dbReference>
<comment type="function">
    <text evidence="1 6">Component of the ribosome assembly machinery. Nuclear paralog of the ribosomal protein P0, it binds pre-60S subunits at an early stage of assembly in the nucleolus, and is replaced by P0 in cytoplasmic pre-60S subunits and mature 80S ribosomes.</text>
</comment>
<proteinExistence type="inferred from homology"/>
<keyword evidence="6" id="KW-0690">Ribosome biogenesis</keyword>
<name>A0A4U0TJP6_9PEZI</name>